<feature type="chain" id="PRO_5020560666" evidence="1">
    <location>
        <begin position="26"/>
        <end position="530"/>
    </location>
</feature>
<comment type="caution">
    <text evidence="2">The sequence shown here is derived from an EMBL/GenBank/DDBJ whole genome shotgun (WGS) entry which is preliminary data.</text>
</comment>
<dbReference type="Pfam" id="PF07642">
    <property type="entry name" value="BBP2"/>
    <property type="match status" value="1"/>
</dbReference>
<sequence>MRKTTSIFVLTAALCGGLYASTAYGQTGLAAAAAPVQAAPVNATAANDIAAPAAPAKQTPGGGLLSWLHGRAIKDTNGIQVEQKASDPFAFGDFSWLNGASRKTTPPAFDSKYFTGDVTFDLNYTHSYNAPIDNTVVGSTALARDNELQLSFMGVGGDIHYEHVRGRVMMQFGTRSTVVPRNDGSSYKGQYDLQTIYRYISEAYAGYHWDTWHGINLDAGIFMSYIGLFSYNNFENWGYQPSYTSDNTPWFFNGLRLQTFPTDKLKLEFWLINGWQSYGMFNRSPGMGVSIYYRPKETVDYVFNEYYGKDDEGAPGRYRFHSDDSYELRYVNRKKGFITKAAFSLTGDFGFEDGDGVTPFGKHDSKGNVLPAQNFISGMVYNRLWFGEQQKFAWTIGGGYMHNPGQYLVLAPTGYADTVYQAQTGIGSTFNAWDASTSIDFMPNQNLTFKLEYVHRKLVNIGAAPGTTPMTGYFAGHGGVTGPTGYTNTGNYTYTSSGASIAPPLNSLGGWMPDLTNHENRIVLALLVRF</sequence>
<evidence type="ECO:0000256" key="1">
    <source>
        <dbReference type="SAM" id="SignalP"/>
    </source>
</evidence>
<name>A0A4R8DTI7_9BACT</name>
<gene>
    <name evidence="2" type="ORF">EDB95_1475</name>
</gene>
<dbReference type="RefSeq" id="WP_133992127.1">
    <property type="nucleotide sequence ID" value="NZ_SODV01000001.1"/>
</dbReference>
<proteinExistence type="predicted"/>
<keyword evidence="3" id="KW-1185">Reference proteome</keyword>
<evidence type="ECO:0000313" key="3">
    <source>
        <dbReference type="Proteomes" id="UP000294498"/>
    </source>
</evidence>
<dbReference type="AlphaFoldDB" id="A0A4R8DTI7"/>
<feature type="signal peptide" evidence="1">
    <location>
        <begin position="1"/>
        <end position="25"/>
    </location>
</feature>
<protein>
    <submittedName>
        <fullName evidence="2">Putative OmpL-like beta-barrel porin-2</fullName>
    </submittedName>
</protein>
<organism evidence="2 3">
    <name type="scientific">Dinghuibacter silviterrae</name>
    <dbReference type="NCBI Taxonomy" id="1539049"/>
    <lineage>
        <taxon>Bacteria</taxon>
        <taxon>Pseudomonadati</taxon>
        <taxon>Bacteroidota</taxon>
        <taxon>Chitinophagia</taxon>
        <taxon>Chitinophagales</taxon>
        <taxon>Chitinophagaceae</taxon>
        <taxon>Dinghuibacter</taxon>
    </lineage>
</organism>
<evidence type="ECO:0000313" key="2">
    <source>
        <dbReference type="EMBL" id="TDX00451.1"/>
    </source>
</evidence>
<dbReference type="OrthoDB" id="103154at2"/>
<accession>A0A4R8DTI7</accession>
<dbReference type="InterPro" id="IPR011486">
    <property type="entry name" value="BBP2"/>
</dbReference>
<dbReference type="EMBL" id="SODV01000001">
    <property type="protein sequence ID" value="TDX00451.1"/>
    <property type="molecule type" value="Genomic_DNA"/>
</dbReference>
<dbReference type="Proteomes" id="UP000294498">
    <property type="component" value="Unassembled WGS sequence"/>
</dbReference>
<keyword evidence="1" id="KW-0732">Signal</keyword>
<reference evidence="2 3" key="1">
    <citation type="submission" date="2019-03" db="EMBL/GenBank/DDBJ databases">
        <title>Genomic Encyclopedia of Type Strains, Phase IV (KMG-IV): sequencing the most valuable type-strain genomes for metagenomic binning, comparative biology and taxonomic classification.</title>
        <authorList>
            <person name="Goeker M."/>
        </authorList>
    </citation>
    <scope>NUCLEOTIDE SEQUENCE [LARGE SCALE GENOMIC DNA]</scope>
    <source>
        <strain evidence="2 3">DSM 100059</strain>
    </source>
</reference>